<evidence type="ECO:0000256" key="2">
    <source>
        <dbReference type="ARBA" id="ARBA00022884"/>
    </source>
</evidence>
<gene>
    <name evidence="6" type="ORF">B0A48_18268</name>
</gene>
<accession>A0A1V8S937</accession>
<feature type="region of interest" description="Disordered" evidence="4">
    <location>
        <begin position="1"/>
        <end position="21"/>
    </location>
</feature>
<dbReference type="PROSITE" id="PS50174">
    <property type="entry name" value="G_PATCH"/>
    <property type="match status" value="1"/>
</dbReference>
<dbReference type="PANTHER" id="PTHR13948:SF3">
    <property type="entry name" value="FI21118P1"/>
    <property type="match status" value="1"/>
</dbReference>
<dbReference type="GO" id="GO:0003723">
    <property type="term" value="F:RNA binding"/>
    <property type="evidence" value="ECO:0007669"/>
    <property type="project" value="UniProtKB-KW"/>
</dbReference>
<dbReference type="Proteomes" id="UP000192596">
    <property type="component" value="Unassembled WGS sequence"/>
</dbReference>
<sequence>MDRYPRQQRTPPRSYRDYARDDYDKTVHAQHYVQEAPQQYRGDKDIGSESQPMTFLLVRGLKPATSEAVFAKGLEKLYKTDDASTGALPNSLRSVMLLRDREGDGTKSLGFGFAWYHLVTDAVAALKRARDLGDEFTISSQAISVDMPHKGVFPRADSLKEASDSQFTFTLPATGEAHVYRDSRFYPTETVINTEGPARPIEDLAEFTDGVPESATTAVKKAKKRALDDQSQPAAPKKVHMAPAMVALANRWTSRSADLHGQGEPEVREASAEAAPATGVNAMEQRAQSKAAEAERYQTFAYDNPPKSCCYLCNRMLGDFAKLRAHVEKSQLHATNLENEDTVKDAYQRMEKAGVGREVTIVVAASAPANVTTPPDETTSQYVDRAALRRQEEKARSTAANYDKPKGFSLKGAKAATKSDDAATAAPLSKGLGMLQKHGYTAGQGLGAVGSIGLAVPIATDLYAAGVGLGHAGGKVGDAVTEAERATKGDQAGYLDKMKEVSRARYEALNNGGSKEP</sequence>
<proteinExistence type="predicted"/>
<comment type="caution">
    <text evidence="6">The sequence shown here is derived from an EMBL/GenBank/DDBJ whole genome shotgun (WGS) entry which is preliminary data.</text>
</comment>
<feature type="domain" description="G-patch" evidence="5">
    <location>
        <begin position="427"/>
        <end position="474"/>
    </location>
</feature>
<keyword evidence="7" id="KW-1185">Reference proteome</keyword>
<dbReference type="STRING" id="1507870.A0A1V8S937"/>
<reference evidence="7" key="1">
    <citation type="submission" date="2017-03" db="EMBL/GenBank/DDBJ databases">
        <title>Genomes of endolithic fungi from Antarctica.</title>
        <authorList>
            <person name="Coleine C."/>
            <person name="Masonjones S."/>
            <person name="Stajich J.E."/>
        </authorList>
    </citation>
    <scope>NUCLEOTIDE SEQUENCE [LARGE SCALE GENOMIC DNA]</scope>
    <source>
        <strain evidence="7">CCFEE 5527</strain>
    </source>
</reference>
<evidence type="ECO:0000313" key="7">
    <source>
        <dbReference type="Proteomes" id="UP000192596"/>
    </source>
</evidence>
<dbReference type="GO" id="GO:0005634">
    <property type="term" value="C:nucleus"/>
    <property type="evidence" value="ECO:0007669"/>
    <property type="project" value="UniProtKB-SubCell"/>
</dbReference>
<evidence type="ECO:0000256" key="1">
    <source>
        <dbReference type="ARBA" id="ARBA00004123"/>
    </source>
</evidence>
<evidence type="ECO:0000256" key="4">
    <source>
        <dbReference type="SAM" id="MobiDB-lite"/>
    </source>
</evidence>
<name>A0A1V8S937_9PEZI</name>
<dbReference type="Pfam" id="PF01585">
    <property type="entry name" value="G-patch"/>
    <property type="match status" value="1"/>
</dbReference>
<protein>
    <recommendedName>
        <fullName evidence="5">G-patch domain-containing protein</fullName>
    </recommendedName>
</protein>
<dbReference type="SMART" id="SM00443">
    <property type="entry name" value="G_patch"/>
    <property type="match status" value="1"/>
</dbReference>
<dbReference type="InParanoid" id="A0A1V8S937"/>
<organism evidence="6 7">
    <name type="scientific">Cryoendolithus antarcticus</name>
    <dbReference type="NCBI Taxonomy" id="1507870"/>
    <lineage>
        <taxon>Eukaryota</taxon>
        <taxon>Fungi</taxon>
        <taxon>Dikarya</taxon>
        <taxon>Ascomycota</taxon>
        <taxon>Pezizomycotina</taxon>
        <taxon>Dothideomycetes</taxon>
        <taxon>Dothideomycetidae</taxon>
        <taxon>Cladosporiales</taxon>
        <taxon>Cladosporiaceae</taxon>
        <taxon>Cryoendolithus</taxon>
    </lineage>
</organism>
<dbReference type="GO" id="GO:0000398">
    <property type="term" value="P:mRNA splicing, via spliceosome"/>
    <property type="evidence" value="ECO:0007669"/>
    <property type="project" value="TreeGrafter"/>
</dbReference>
<evidence type="ECO:0000313" key="6">
    <source>
        <dbReference type="EMBL" id="OQN95728.1"/>
    </source>
</evidence>
<keyword evidence="2" id="KW-0694">RNA-binding</keyword>
<evidence type="ECO:0000256" key="3">
    <source>
        <dbReference type="ARBA" id="ARBA00023242"/>
    </source>
</evidence>
<dbReference type="InterPro" id="IPR000467">
    <property type="entry name" value="G_patch_dom"/>
</dbReference>
<comment type="subcellular location">
    <subcellularLocation>
        <location evidence="1">Nucleus</location>
    </subcellularLocation>
</comment>
<dbReference type="AlphaFoldDB" id="A0A1V8S937"/>
<keyword evidence="3" id="KW-0539">Nucleus</keyword>
<evidence type="ECO:0000259" key="5">
    <source>
        <dbReference type="PROSITE" id="PS50174"/>
    </source>
</evidence>
<dbReference type="PANTHER" id="PTHR13948">
    <property type="entry name" value="RNA-BINDING PROTEIN"/>
    <property type="match status" value="1"/>
</dbReference>
<dbReference type="EMBL" id="NAJO01000080">
    <property type="protein sequence ID" value="OQN95728.1"/>
    <property type="molecule type" value="Genomic_DNA"/>
</dbReference>
<dbReference type="OrthoDB" id="29221at2759"/>